<evidence type="ECO:0000259" key="4">
    <source>
        <dbReference type="PROSITE" id="PS50995"/>
    </source>
</evidence>
<keyword evidence="3" id="KW-0804">Transcription</keyword>
<dbReference type="PANTHER" id="PTHR42756:SF1">
    <property type="entry name" value="TRANSCRIPTIONAL REPRESSOR OF EMRAB OPERON"/>
    <property type="match status" value="1"/>
</dbReference>
<dbReference type="GO" id="GO:0003677">
    <property type="term" value="F:DNA binding"/>
    <property type="evidence" value="ECO:0007669"/>
    <property type="project" value="UniProtKB-KW"/>
</dbReference>
<dbReference type="EMBL" id="CP009526">
    <property type="protein sequence ID" value="AKB51341.1"/>
    <property type="molecule type" value="Genomic_DNA"/>
</dbReference>
<evidence type="ECO:0000313" key="5">
    <source>
        <dbReference type="EMBL" id="AKB51341.1"/>
    </source>
</evidence>
<dbReference type="SUPFAM" id="SSF46785">
    <property type="entry name" value="Winged helix' DNA-binding domain"/>
    <property type="match status" value="1"/>
</dbReference>
<gene>
    <name evidence="5" type="ORF">MSBRW_2088</name>
</gene>
<evidence type="ECO:0000256" key="3">
    <source>
        <dbReference type="ARBA" id="ARBA00023163"/>
    </source>
</evidence>
<dbReference type="SMART" id="SM00347">
    <property type="entry name" value="HTH_MARR"/>
    <property type="match status" value="1"/>
</dbReference>
<evidence type="ECO:0000256" key="1">
    <source>
        <dbReference type="ARBA" id="ARBA00023015"/>
    </source>
</evidence>
<dbReference type="InterPro" id="IPR023187">
    <property type="entry name" value="Tscrpt_reg_MarR-type_CS"/>
</dbReference>
<dbReference type="AlphaFoldDB" id="A0A0E3LLI7"/>
<dbReference type="InterPro" id="IPR036388">
    <property type="entry name" value="WH-like_DNA-bd_sf"/>
</dbReference>
<protein>
    <submittedName>
        <fullName evidence="5">Transcriptional regulator, MarR family</fullName>
    </submittedName>
</protein>
<dbReference type="HOGENOM" id="CLU_083287_22_3_2"/>
<sequence length="152" mass="17683">MKSRKLNEVAELQFDLLNLFHKNFAKAFHEITYGPYNLNKNQKRAIMLIGKKGEIIPSVLGEYLDLHKGSLTSIIDSLEKEGLIYRKGDPEDRRKTILSLTEAGKEYRSWLNAAIQAKVSEILDRLDEEEIVNYQESMETLIYFFKKLDERA</sequence>
<dbReference type="PROSITE" id="PS01117">
    <property type="entry name" value="HTH_MARR_1"/>
    <property type="match status" value="1"/>
</dbReference>
<organism evidence="5 6">
    <name type="scientific">Methanosarcina barkeri str. Wiesmoor</name>
    <dbReference type="NCBI Taxonomy" id="1434109"/>
    <lineage>
        <taxon>Archaea</taxon>
        <taxon>Methanobacteriati</taxon>
        <taxon>Methanobacteriota</taxon>
        <taxon>Stenosarchaea group</taxon>
        <taxon>Methanomicrobia</taxon>
        <taxon>Methanosarcinales</taxon>
        <taxon>Methanosarcinaceae</taxon>
        <taxon>Methanosarcina</taxon>
    </lineage>
</organism>
<dbReference type="GO" id="GO:0003700">
    <property type="term" value="F:DNA-binding transcription factor activity"/>
    <property type="evidence" value="ECO:0007669"/>
    <property type="project" value="InterPro"/>
</dbReference>
<dbReference type="KEGG" id="mbw:MSBRW_2088"/>
<dbReference type="PROSITE" id="PS50995">
    <property type="entry name" value="HTH_MARR_2"/>
    <property type="match status" value="1"/>
</dbReference>
<feature type="domain" description="HTH marR-type" evidence="4">
    <location>
        <begin position="1"/>
        <end position="150"/>
    </location>
</feature>
<dbReference type="InterPro" id="IPR036390">
    <property type="entry name" value="WH_DNA-bd_sf"/>
</dbReference>
<proteinExistence type="predicted"/>
<reference evidence="5 6" key="1">
    <citation type="submission" date="2014-07" db="EMBL/GenBank/DDBJ databases">
        <title>Methanogenic archaea and the global carbon cycle.</title>
        <authorList>
            <person name="Henriksen J.R."/>
            <person name="Luke J."/>
            <person name="Reinhart S."/>
            <person name="Benedict M.N."/>
            <person name="Youngblut N.D."/>
            <person name="Metcalf M.E."/>
            <person name="Whitaker R.J."/>
            <person name="Metcalf W.W."/>
        </authorList>
    </citation>
    <scope>NUCLEOTIDE SEQUENCE [LARGE SCALE GENOMIC DNA]</scope>
    <source>
        <strain evidence="5 6">Wiesmoor</strain>
    </source>
</reference>
<dbReference type="Proteomes" id="UP000033038">
    <property type="component" value="Chromosome"/>
</dbReference>
<dbReference type="PATRIC" id="fig|1434109.4.peg.2684"/>
<dbReference type="GeneID" id="24823614"/>
<dbReference type="InterPro" id="IPR000835">
    <property type="entry name" value="HTH_MarR-typ"/>
</dbReference>
<evidence type="ECO:0000313" key="6">
    <source>
        <dbReference type="Proteomes" id="UP000033038"/>
    </source>
</evidence>
<dbReference type="Pfam" id="PF01047">
    <property type="entry name" value="MarR"/>
    <property type="match status" value="1"/>
</dbReference>
<dbReference type="RefSeq" id="WP_011307584.1">
    <property type="nucleotide sequence ID" value="NZ_CP009526.1"/>
</dbReference>
<keyword evidence="1" id="KW-0805">Transcription regulation</keyword>
<keyword evidence="2" id="KW-0238">DNA-binding</keyword>
<dbReference type="PRINTS" id="PR00598">
    <property type="entry name" value="HTHMARR"/>
</dbReference>
<accession>A0A0E3LLI7</accession>
<dbReference type="PANTHER" id="PTHR42756">
    <property type="entry name" value="TRANSCRIPTIONAL REGULATOR, MARR"/>
    <property type="match status" value="1"/>
</dbReference>
<evidence type="ECO:0000256" key="2">
    <source>
        <dbReference type="ARBA" id="ARBA00023125"/>
    </source>
</evidence>
<dbReference type="Gene3D" id="1.10.10.10">
    <property type="entry name" value="Winged helix-like DNA-binding domain superfamily/Winged helix DNA-binding domain"/>
    <property type="match status" value="1"/>
</dbReference>
<name>A0A0E3LLI7_METBA</name>